<protein>
    <submittedName>
        <fullName evidence="2">GNAT family N-acetyltransferase</fullName>
        <ecNumber evidence="2">2.3.-.-</ecNumber>
    </submittedName>
</protein>
<feature type="domain" description="N-acetyltransferase" evidence="1">
    <location>
        <begin position="4"/>
        <end position="161"/>
    </location>
</feature>
<keyword evidence="3" id="KW-1185">Reference proteome</keyword>
<dbReference type="InterPro" id="IPR016181">
    <property type="entry name" value="Acyl_CoA_acyltransferase"/>
</dbReference>
<dbReference type="Proteomes" id="UP001596978">
    <property type="component" value="Unassembled WGS sequence"/>
</dbReference>
<organism evidence="2 3">
    <name type="scientific">Sungkyunkwania multivorans</name>
    <dbReference type="NCBI Taxonomy" id="1173618"/>
    <lineage>
        <taxon>Bacteria</taxon>
        <taxon>Pseudomonadati</taxon>
        <taxon>Bacteroidota</taxon>
        <taxon>Flavobacteriia</taxon>
        <taxon>Flavobacteriales</taxon>
        <taxon>Flavobacteriaceae</taxon>
        <taxon>Sungkyunkwania</taxon>
    </lineage>
</organism>
<dbReference type="PROSITE" id="PS51186">
    <property type="entry name" value="GNAT"/>
    <property type="match status" value="1"/>
</dbReference>
<dbReference type="GO" id="GO:0016746">
    <property type="term" value="F:acyltransferase activity"/>
    <property type="evidence" value="ECO:0007669"/>
    <property type="project" value="UniProtKB-KW"/>
</dbReference>
<comment type="caution">
    <text evidence="2">The sequence shown here is derived from an EMBL/GenBank/DDBJ whole genome shotgun (WGS) entry which is preliminary data.</text>
</comment>
<evidence type="ECO:0000313" key="2">
    <source>
        <dbReference type="EMBL" id="MFD0861869.1"/>
    </source>
</evidence>
<dbReference type="EC" id="2.3.-.-" evidence="2"/>
<dbReference type="Gene3D" id="3.40.630.30">
    <property type="match status" value="1"/>
</dbReference>
<dbReference type="InterPro" id="IPR000182">
    <property type="entry name" value="GNAT_dom"/>
</dbReference>
<dbReference type="SUPFAM" id="SSF55729">
    <property type="entry name" value="Acyl-CoA N-acyltransferases (Nat)"/>
    <property type="match status" value="1"/>
</dbReference>
<evidence type="ECO:0000259" key="1">
    <source>
        <dbReference type="PROSITE" id="PS51186"/>
    </source>
</evidence>
<keyword evidence="2" id="KW-0012">Acyltransferase</keyword>
<dbReference type="InterPro" id="IPR052777">
    <property type="entry name" value="Acetyltransferase_Enz"/>
</dbReference>
<dbReference type="RefSeq" id="WP_386405700.1">
    <property type="nucleotide sequence ID" value="NZ_JBHTJH010000004.1"/>
</dbReference>
<keyword evidence="2" id="KW-0808">Transferase</keyword>
<dbReference type="CDD" id="cd04301">
    <property type="entry name" value="NAT_SF"/>
    <property type="match status" value="1"/>
</dbReference>
<name>A0ABW3CVT3_9FLAO</name>
<dbReference type="EMBL" id="JBHTJH010000004">
    <property type="protein sequence ID" value="MFD0861869.1"/>
    <property type="molecule type" value="Genomic_DNA"/>
</dbReference>
<reference evidence="3" key="1">
    <citation type="journal article" date="2019" name="Int. J. Syst. Evol. Microbiol.">
        <title>The Global Catalogue of Microorganisms (GCM) 10K type strain sequencing project: providing services to taxonomists for standard genome sequencing and annotation.</title>
        <authorList>
            <consortium name="The Broad Institute Genomics Platform"/>
            <consortium name="The Broad Institute Genome Sequencing Center for Infectious Disease"/>
            <person name="Wu L."/>
            <person name="Ma J."/>
        </authorList>
    </citation>
    <scope>NUCLEOTIDE SEQUENCE [LARGE SCALE GENOMIC DNA]</scope>
    <source>
        <strain evidence="3">CCUG 62952</strain>
    </source>
</reference>
<gene>
    <name evidence="2" type="ORF">ACFQ1M_06595</name>
</gene>
<accession>A0ABW3CVT3</accession>
<dbReference type="PANTHER" id="PTHR43305">
    <property type="entry name" value="FAMILY N-ACETYLTRANSFERASE, PUTATIVE (AFU_ORTHOLOGUE AFUA_2G01380)-RELATED"/>
    <property type="match status" value="1"/>
</dbReference>
<sequence>MSTMVIREIQPEDNEQIAKVIRKVLEDLGVPKVGTAYADKALDNLFEAYDKERAVYFVVVEGNSILGGAGISPLDNYEGNICELQKMYFLDEARGCGVGARMMGKCLEKAKEFGFGAVYIETMPYMEAAQKLYKKVGFEYIDAPMGDTGHYSCPVWMLKKL</sequence>
<dbReference type="PANTHER" id="PTHR43305:SF1">
    <property type="entry name" value="FAMILY N-ACETYLTRANSFERASE, PUTATIVE (AFU_ORTHOLOGUE AFUA_2G01380)-RELATED"/>
    <property type="match status" value="1"/>
</dbReference>
<proteinExistence type="predicted"/>
<dbReference type="Pfam" id="PF00583">
    <property type="entry name" value="Acetyltransf_1"/>
    <property type="match status" value="1"/>
</dbReference>
<evidence type="ECO:0000313" key="3">
    <source>
        <dbReference type="Proteomes" id="UP001596978"/>
    </source>
</evidence>